<accession>A0A4U5NZ93</accession>
<protein>
    <submittedName>
        <fullName evidence="2">Uncharacterized protein</fullName>
    </submittedName>
</protein>
<reference evidence="2 3" key="2">
    <citation type="journal article" date="2019" name="G3 (Bethesda)">
        <title>Hybrid Assembly of the Genome of the Entomopathogenic Nematode Steinernema carpocapsae Identifies the X-Chromosome.</title>
        <authorList>
            <person name="Serra L."/>
            <person name="Macchietto M."/>
            <person name="Macias-Munoz A."/>
            <person name="McGill C.J."/>
            <person name="Rodriguez I.M."/>
            <person name="Rodriguez B."/>
            <person name="Murad R."/>
            <person name="Mortazavi A."/>
        </authorList>
    </citation>
    <scope>NUCLEOTIDE SEQUENCE [LARGE SCALE GENOMIC DNA]</scope>
    <source>
        <strain evidence="2 3">ALL</strain>
    </source>
</reference>
<feature type="region of interest" description="Disordered" evidence="1">
    <location>
        <begin position="67"/>
        <end position="111"/>
    </location>
</feature>
<evidence type="ECO:0000313" key="3">
    <source>
        <dbReference type="Proteomes" id="UP000298663"/>
    </source>
</evidence>
<gene>
    <name evidence="2" type="ORF">L596_013115</name>
</gene>
<dbReference type="AlphaFoldDB" id="A0A4U5NZ93"/>
<dbReference type="EMBL" id="AZBU02000003">
    <property type="protein sequence ID" value="TKR88948.1"/>
    <property type="molecule type" value="Genomic_DNA"/>
</dbReference>
<proteinExistence type="predicted"/>
<feature type="region of interest" description="Disordered" evidence="1">
    <location>
        <begin position="1"/>
        <end position="46"/>
    </location>
</feature>
<comment type="caution">
    <text evidence="2">The sequence shown here is derived from an EMBL/GenBank/DDBJ whole genome shotgun (WGS) entry which is preliminary data.</text>
</comment>
<keyword evidence="3" id="KW-1185">Reference proteome</keyword>
<organism evidence="2 3">
    <name type="scientific">Steinernema carpocapsae</name>
    <name type="common">Entomopathogenic nematode</name>
    <dbReference type="NCBI Taxonomy" id="34508"/>
    <lineage>
        <taxon>Eukaryota</taxon>
        <taxon>Metazoa</taxon>
        <taxon>Ecdysozoa</taxon>
        <taxon>Nematoda</taxon>
        <taxon>Chromadorea</taxon>
        <taxon>Rhabditida</taxon>
        <taxon>Tylenchina</taxon>
        <taxon>Panagrolaimomorpha</taxon>
        <taxon>Strongyloidoidea</taxon>
        <taxon>Steinernematidae</taxon>
        <taxon>Steinernema</taxon>
    </lineage>
</organism>
<feature type="compositionally biased region" description="Low complexity" evidence="1">
    <location>
        <begin position="72"/>
        <end position="96"/>
    </location>
</feature>
<name>A0A4U5NZ93_STECR</name>
<sequence>MAVGGHSHSSSHSSSRGSSHSRSSSRGFLSKSGSGFFPSSSHSSGKPFGLRFISSIKNFFARLFATPRSTHHGTSTTHSKSGSGSESSRRVSNSNTVAPSPPVAQKPEVPFPLNCPPPDLDKMGVINNALFAGKPLPKNLKDPCLSANFADFSAAMPGKKDAKNYLI</sequence>
<reference evidence="2 3" key="1">
    <citation type="journal article" date="2015" name="Genome Biol.">
        <title>Comparative genomics of Steinernema reveals deeply conserved gene regulatory networks.</title>
        <authorList>
            <person name="Dillman A.R."/>
            <person name="Macchietto M."/>
            <person name="Porter C.F."/>
            <person name="Rogers A."/>
            <person name="Williams B."/>
            <person name="Antoshechkin I."/>
            <person name="Lee M.M."/>
            <person name="Goodwin Z."/>
            <person name="Lu X."/>
            <person name="Lewis E.E."/>
            <person name="Goodrich-Blair H."/>
            <person name="Stock S.P."/>
            <person name="Adams B.J."/>
            <person name="Sternberg P.W."/>
            <person name="Mortazavi A."/>
        </authorList>
    </citation>
    <scope>NUCLEOTIDE SEQUENCE [LARGE SCALE GENOMIC DNA]</scope>
    <source>
        <strain evidence="2 3">ALL</strain>
    </source>
</reference>
<evidence type="ECO:0000256" key="1">
    <source>
        <dbReference type="SAM" id="MobiDB-lite"/>
    </source>
</evidence>
<dbReference type="Proteomes" id="UP000298663">
    <property type="component" value="Unassembled WGS sequence"/>
</dbReference>
<feature type="compositionally biased region" description="Pro residues" evidence="1">
    <location>
        <begin position="99"/>
        <end position="111"/>
    </location>
</feature>
<evidence type="ECO:0000313" key="2">
    <source>
        <dbReference type="EMBL" id="TKR88948.1"/>
    </source>
</evidence>